<feature type="repeat" description="WD" evidence="4">
    <location>
        <begin position="312"/>
        <end position="352"/>
    </location>
</feature>
<dbReference type="Gene3D" id="2.130.10.10">
    <property type="entry name" value="YVTN repeat-like/Quinoprotein amine dehydrogenase"/>
    <property type="match status" value="1"/>
</dbReference>
<dbReference type="CDD" id="cd00200">
    <property type="entry name" value="WD40"/>
    <property type="match status" value="1"/>
</dbReference>
<proteinExistence type="predicted"/>
<dbReference type="GO" id="GO:0043130">
    <property type="term" value="F:ubiquitin binding"/>
    <property type="evidence" value="ECO:0007669"/>
    <property type="project" value="TreeGrafter"/>
</dbReference>
<dbReference type="PANTHER" id="PTHR19849:SF0">
    <property type="entry name" value="PHOSPHOLIPASE A-2-ACTIVATING PROTEIN"/>
    <property type="match status" value="1"/>
</dbReference>
<evidence type="ECO:0000256" key="2">
    <source>
        <dbReference type="ARBA" id="ARBA00022574"/>
    </source>
</evidence>
<dbReference type="RefSeq" id="XP_013244354.1">
    <property type="nucleotide sequence ID" value="XM_013388900.1"/>
</dbReference>
<dbReference type="SMART" id="SM00320">
    <property type="entry name" value="WD40"/>
    <property type="match status" value="7"/>
</dbReference>
<dbReference type="PROSITE" id="PS50082">
    <property type="entry name" value="WD_REPEATS_2"/>
    <property type="match status" value="2"/>
</dbReference>
<dbReference type="PROSITE" id="PS50294">
    <property type="entry name" value="WD_REPEATS_REGION"/>
    <property type="match status" value="1"/>
</dbReference>
<keyword evidence="3" id="KW-0677">Repeat</keyword>
<dbReference type="InterPro" id="IPR015943">
    <property type="entry name" value="WD40/YVTN_repeat-like_dom_sf"/>
</dbReference>
<comment type="caution">
    <text evidence="6">The sequence shown here is derived from an EMBL/GenBank/DDBJ whole genome shotgun (WGS) entry which is preliminary data.</text>
</comment>
<dbReference type="HOGENOM" id="CLU_011791_3_0_1"/>
<gene>
    <name evidence="6" type="ORF">K437DRAFT_255244</name>
</gene>
<dbReference type="GeneID" id="25264095"/>
<dbReference type="PROSITE" id="PS51394">
    <property type="entry name" value="PFU"/>
    <property type="match status" value="1"/>
</dbReference>
<dbReference type="GO" id="GO:0010992">
    <property type="term" value="P:ubiquitin recycling"/>
    <property type="evidence" value="ECO:0007669"/>
    <property type="project" value="TreeGrafter"/>
</dbReference>
<evidence type="ECO:0000313" key="6">
    <source>
        <dbReference type="EMBL" id="KDN49568.1"/>
    </source>
</evidence>
<dbReference type="InterPro" id="IPR019775">
    <property type="entry name" value="WD40_repeat_CS"/>
</dbReference>
<evidence type="ECO:0000313" key="7">
    <source>
        <dbReference type="Proteomes" id="UP000027361"/>
    </source>
</evidence>
<evidence type="ECO:0000259" key="5">
    <source>
        <dbReference type="PROSITE" id="PS51394"/>
    </source>
</evidence>
<dbReference type="InterPro" id="IPR020472">
    <property type="entry name" value="WD40_PAC1"/>
</dbReference>
<dbReference type="AlphaFoldDB" id="A0A066WAI8"/>
<dbReference type="InterPro" id="IPR015155">
    <property type="entry name" value="PFU"/>
</dbReference>
<protein>
    <submittedName>
        <fullName evidence="6">WD40 repeat-like protein</fullName>
    </submittedName>
</protein>
<keyword evidence="2 4" id="KW-0853">WD repeat</keyword>
<dbReference type="InterPro" id="IPR001680">
    <property type="entry name" value="WD40_rpt"/>
</dbReference>
<evidence type="ECO:0000256" key="4">
    <source>
        <dbReference type="PROSITE-ProRule" id="PRU00221"/>
    </source>
</evidence>
<name>A0A066WAI8_TILAU</name>
<dbReference type="OrthoDB" id="10265988at2759"/>
<dbReference type="STRING" id="1037660.A0A066WAI8"/>
<dbReference type="InterPro" id="IPR038122">
    <property type="entry name" value="PFU_sf"/>
</dbReference>
<dbReference type="InterPro" id="IPR036322">
    <property type="entry name" value="WD40_repeat_dom_sf"/>
</dbReference>
<dbReference type="OMA" id="DSQIRCF"/>
<dbReference type="Proteomes" id="UP000027361">
    <property type="component" value="Unassembled WGS sequence"/>
</dbReference>
<dbReference type="Pfam" id="PF00400">
    <property type="entry name" value="WD40"/>
    <property type="match status" value="5"/>
</dbReference>
<dbReference type="PANTHER" id="PTHR19849">
    <property type="entry name" value="PHOSPHOLIPASE A-2-ACTIVATING PROTEIN"/>
    <property type="match status" value="1"/>
</dbReference>
<dbReference type="GO" id="GO:0005634">
    <property type="term" value="C:nucleus"/>
    <property type="evidence" value="ECO:0007669"/>
    <property type="project" value="TreeGrafter"/>
</dbReference>
<keyword evidence="1" id="KW-0963">Cytoplasm</keyword>
<dbReference type="GO" id="GO:0005737">
    <property type="term" value="C:cytoplasm"/>
    <property type="evidence" value="ECO:0007669"/>
    <property type="project" value="TreeGrafter"/>
</dbReference>
<sequence>MMGSISPAADGPCKYVLRQTLSHHTSDVKYVRSAPSEGGNDLLITASRDCTGVLSRRPKTAAGRAAYRPERTYTGSSRYINACAYLPASPRNPSQVILGSLDSQVYVYDEGRGDKAVQIINDHFDNVCALDVFVPPDSQPLLASASWDCTARIFYLGFDRESGESDEQREERATDTAQFRWRKRYLLKGHESAVWSVKVVEEDQFLTASADRLIRLFKKEQCVARFEGHTDVVRSLAILPSKPSRSDSNSSELYHGSTLVCAEASSRVFASASNDGTLRLWDLDGGPLSGAHNEDATVDSSLPTVRQATRVFKGHESFVYEVTALNERSLVSCSEDGSSRVWDVNEGTLLQTIWHNATSIWTLCVLPHSMEIVTGSSDAKVRIFSIGEAAAAEQDEEIAEARYAFERAGEEMRVRIEGSSSIGTDGQVVISQVVVSDSNPPAVTASSAIEAPAHEPLDTATADAGAPVVLQIDVADDREPLSLRVNKTDDPSAVAKALVAEHGLPESYVEKIKDFVQMMIQ</sequence>
<keyword evidence="7" id="KW-1185">Reference proteome</keyword>
<organism evidence="6 7">
    <name type="scientific">Tilletiaria anomala (strain ATCC 24038 / CBS 436.72 / UBC 951)</name>
    <dbReference type="NCBI Taxonomy" id="1037660"/>
    <lineage>
        <taxon>Eukaryota</taxon>
        <taxon>Fungi</taxon>
        <taxon>Dikarya</taxon>
        <taxon>Basidiomycota</taxon>
        <taxon>Ustilaginomycotina</taxon>
        <taxon>Exobasidiomycetes</taxon>
        <taxon>Georgefischeriales</taxon>
        <taxon>Tilletiariaceae</taxon>
        <taxon>Tilletiaria</taxon>
    </lineage>
</organism>
<dbReference type="PRINTS" id="PR00320">
    <property type="entry name" value="GPROTEINBRPT"/>
</dbReference>
<feature type="domain" description="PFU" evidence="5">
    <location>
        <begin position="419"/>
        <end position="521"/>
    </location>
</feature>
<dbReference type="PROSITE" id="PS00678">
    <property type="entry name" value="WD_REPEATS_1"/>
    <property type="match status" value="1"/>
</dbReference>
<dbReference type="InParanoid" id="A0A066WAI8"/>
<feature type="repeat" description="WD" evidence="4">
    <location>
        <begin position="265"/>
        <end position="284"/>
    </location>
</feature>
<evidence type="ECO:0000256" key="3">
    <source>
        <dbReference type="ARBA" id="ARBA00022737"/>
    </source>
</evidence>
<reference evidence="6 7" key="1">
    <citation type="submission" date="2014-05" db="EMBL/GenBank/DDBJ databases">
        <title>Draft genome sequence of a rare smut relative, Tilletiaria anomala UBC 951.</title>
        <authorList>
            <consortium name="DOE Joint Genome Institute"/>
            <person name="Toome M."/>
            <person name="Kuo A."/>
            <person name="Henrissat B."/>
            <person name="Lipzen A."/>
            <person name="Tritt A."/>
            <person name="Yoshinaga Y."/>
            <person name="Zane M."/>
            <person name="Barry K."/>
            <person name="Grigoriev I.V."/>
            <person name="Spatafora J.W."/>
            <person name="Aimea M.C."/>
        </authorList>
    </citation>
    <scope>NUCLEOTIDE SEQUENCE [LARGE SCALE GENOMIC DNA]</scope>
    <source>
        <strain evidence="6 7">UBC 951</strain>
    </source>
</reference>
<evidence type="ECO:0000256" key="1">
    <source>
        <dbReference type="ARBA" id="ARBA00022490"/>
    </source>
</evidence>
<accession>A0A066WAI8</accession>
<dbReference type="Pfam" id="PF09070">
    <property type="entry name" value="PFU"/>
    <property type="match status" value="1"/>
</dbReference>
<dbReference type="SUPFAM" id="SSF50978">
    <property type="entry name" value="WD40 repeat-like"/>
    <property type="match status" value="1"/>
</dbReference>
<dbReference type="EMBL" id="JMSN01000021">
    <property type="protein sequence ID" value="KDN49568.1"/>
    <property type="molecule type" value="Genomic_DNA"/>
</dbReference>
<dbReference type="FunCoup" id="A0A066WAI8">
    <property type="interactions" value="961"/>
</dbReference>
<dbReference type="GO" id="GO:0043161">
    <property type="term" value="P:proteasome-mediated ubiquitin-dependent protein catabolic process"/>
    <property type="evidence" value="ECO:0007669"/>
    <property type="project" value="TreeGrafter"/>
</dbReference>
<dbReference type="Gene3D" id="3.10.20.870">
    <property type="entry name" value="PFU (PLAA family ubiquitin binding), C-terminal domain"/>
    <property type="match status" value="1"/>
</dbReference>